<dbReference type="HOGENOM" id="CLU_1372690_0_0_1"/>
<dbReference type="AlphaFoldDB" id="A0A0C9Z9S1"/>
<keyword evidence="1" id="KW-0238">DNA-binding</keyword>
<keyword evidence="2" id="KW-0472">Membrane</keyword>
<dbReference type="PROSITE" id="PS51253">
    <property type="entry name" value="HTH_CENPB"/>
    <property type="match status" value="1"/>
</dbReference>
<name>A0A0C9Z9S1_9AGAM</name>
<feature type="domain" description="HTH CENPB-type" evidence="3">
    <location>
        <begin position="66"/>
        <end position="131"/>
    </location>
</feature>
<keyword evidence="2" id="KW-1133">Transmembrane helix</keyword>
<evidence type="ECO:0000313" key="4">
    <source>
        <dbReference type="EMBL" id="KIK16668.1"/>
    </source>
</evidence>
<dbReference type="EMBL" id="KN833850">
    <property type="protein sequence ID" value="KIK16668.1"/>
    <property type="molecule type" value="Genomic_DNA"/>
</dbReference>
<gene>
    <name evidence="4" type="ORF">PISMIDRAFT_112943</name>
</gene>
<dbReference type="Proteomes" id="UP000054018">
    <property type="component" value="Unassembled WGS sequence"/>
</dbReference>
<evidence type="ECO:0000256" key="2">
    <source>
        <dbReference type="SAM" id="Phobius"/>
    </source>
</evidence>
<keyword evidence="2" id="KW-0812">Transmembrane</keyword>
<sequence length="199" mass="22400">MPARHGRVYRSKAQKLDQEIEGKIRDVCSILSSSDCPNFRAAAKEHNIPYHTLRRWFLGLNQPSNKAHASQQLLSPESELVLVDWIKHLSAMGHPLSKRTIRLKARVLCGMKPGDKWIRGFLARHMADIRLGKPSALDPQLLRPDHLTVWPCWASPSVGDSVYTRLLFYSTLACFISLLVSLPFYLYHSAHGGSAPGHV</sequence>
<evidence type="ECO:0000259" key="3">
    <source>
        <dbReference type="PROSITE" id="PS51253"/>
    </source>
</evidence>
<reference evidence="4 5" key="1">
    <citation type="submission" date="2014-04" db="EMBL/GenBank/DDBJ databases">
        <authorList>
            <consortium name="DOE Joint Genome Institute"/>
            <person name="Kuo A."/>
            <person name="Kohler A."/>
            <person name="Costa M.D."/>
            <person name="Nagy L.G."/>
            <person name="Floudas D."/>
            <person name="Copeland A."/>
            <person name="Barry K.W."/>
            <person name="Cichocki N."/>
            <person name="Veneault-Fourrey C."/>
            <person name="LaButti K."/>
            <person name="Lindquist E.A."/>
            <person name="Lipzen A."/>
            <person name="Lundell T."/>
            <person name="Morin E."/>
            <person name="Murat C."/>
            <person name="Sun H."/>
            <person name="Tunlid A."/>
            <person name="Henrissat B."/>
            <person name="Grigoriev I.V."/>
            <person name="Hibbett D.S."/>
            <person name="Martin F."/>
            <person name="Nordberg H.P."/>
            <person name="Cantor M.N."/>
            <person name="Hua S.X."/>
        </authorList>
    </citation>
    <scope>NUCLEOTIDE SEQUENCE [LARGE SCALE GENOMIC DNA]</scope>
    <source>
        <strain evidence="4 5">441</strain>
    </source>
</reference>
<dbReference type="InterPro" id="IPR006600">
    <property type="entry name" value="HTH_CenpB_DNA-bd_dom"/>
</dbReference>
<dbReference type="Pfam" id="PF03221">
    <property type="entry name" value="HTH_Tnp_Tc5"/>
    <property type="match status" value="1"/>
</dbReference>
<reference evidence="5" key="2">
    <citation type="submission" date="2015-01" db="EMBL/GenBank/DDBJ databases">
        <title>Evolutionary Origins and Diversification of the Mycorrhizal Mutualists.</title>
        <authorList>
            <consortium name="DOE Joint Genome Institute"/>
            <consortium name="Mycorrhizal Genomics Consortium"/>
            <person name="Kohler A."/>
            <person name="Kuo A."/>
            <person name="Nagy L.G."/>
            <person name="Floudas D."/>
            <person name="Copeland A."/>
            <person name="Barry K.W."/>
            <person name="Cichocki N."/>
            <person name="Veneault-Fourrey C."/>
            <person name="LaButti K."/>
            <person name="Lindquist E.A."/>
            <person name="Lipzen A."/>
            <person name="Lundell T."/>
            <person name="Morin E."/>
            <person name="Murat C."/>
            <person name="Riley R."/>
            <person name="Ohm R."/>
            <person name="Sun H."/>
            <person name="Tunlid A."/>
            <person name="Henrissat B."/>
            <person name="Grigoriev I.V."/>
            <person name="Hibbett D.S."/>
            <person name="Martin F."/>
        </authorList>
    </citation>
    <scope>NUCLEOTIDE SEQUENCE [LARGE SCALE GENOMIC DNA]</scope>
    <source>
        <strain evidence="5">441</strain>
    </source>
</reference>
<evidence type="ECO:0000256" key="1">
    <source>
        <dbReference type="ARBA" id="ARBA00023125"/>
    </source>
</evidence>
<accession>A0A0C9Z9S1</accession>
<proteinExistence type="predicted"/>
<keyword evidence="5" id="KW-1185">Reference proteome</keyword>
<evidence type="ECO:0000313" key="5">
    <source>
        <dbReference type="Proteomes" id="UP000054018"/>
    </source>
</evidence>
<dbReference type="GO" id="GO:0003677">
    <property type="term" value="F:DNA binding"/>
    <property type="evidence" value="ECO:0007669"/>
    <property type="project" value="UniProtKB-KW"/>
</dbReference>
<feature type="transmembrane region" description="Helical" evidence="2">
    <location>
        <begin position="166"/>
        <end position="187"/>
    </location>
</feature>
<organism evidence="4 5">
    <name type="scientific">Pisolithus microcarpus 441</name>
    <dbReference type="NCBI Taxonomy" id="765257"/>
    <lineage>
        <taxon>Eukaryota</taxon>
        <taxon>Fungi</taxon>
        <taxon>Dikarya</taxon>
        <taxon>Basidiomycota</taxon>
        <taxon>Agaricomycotina</taxon>
        <taxon>Agaricomycetes</taxon>
        <taxon>Agaricomycetidae</taxon>
        <taxon>Boletales</taxon>
        <taxon>Sclerodermatineae</taxon>
        <taxon>Pisolithaceae</taxon>
        <taxon>Pisolithus</taxon>
    </lineage>
</organism>
<protein>
    <submittedName>
        <fullName evidence="4">Unplaced genomic scaffold scaffold_166, whole genome shotgun sequence</fullName>
    </submittedName>
</protein>
<dbReference type="OrthoDB" id="3942738at2759"/>